<dbReference type="RefSeq" id="XP_026054615.1">
    <property type="nucleotide sequence ID" value="XM_026198830.1"/>
</dbReference>
<gene>
    <name evidence="3" type="primary">LOC113040506</name>
</gene>
<dbReference type="OrthoDB" id="8956653at2759"/>
<proteinExistence type="predicted"/>
<accession>A0A6P6J346</accession>
<feature type="coiled-coil region" evidence="1">
    <location>
        <begin position="134"/>
        <end position="175"/>
    </location>
</feature>
<dbReference type="GeneID" id="113040506"/>
<reference evidence="3" key="1">
    <citation type="submission" date="2025-08" db="UniProtKB">
        <authorList>
            <consortium name="RefSeq"/>
        </authorList>
    </citation>
    <scope>IDENTIFICATION</scope>
    <source>
        <strain evidence="3">Wakin</strain>
        <tissue evidence="3">Muscle</tissue>
    </source>
</reference>
<keyword evidence="2" id="KW-1185">Reference proteome</keyword>
<keyword evidence="1" id="KW-0175">Coiled coil</keyword>
<evidence type="ECO:0000313" key="3">
    <source>
        <dbReference type="RefSeq" id="XP_026054615.1"/>
    </source>
</evidence>
<sequence length="409" mass="46631">MSQSKELVIANSPDFVTELLPSARRTALLYHLAYLGLAKFPNLERILRERAVESQLLFGSSEALLLKCAATSKNLVTTLLPALKVAVEKDKSILAIRSVEKARAWITEIVDKVEQMEQRYEKHIDSVGTCTNDVNKVKADTEEIFQEIQALKEAVLKEENKLKKNSEEIKQIDEMIALKNQELHNYIREASRKRKRWGFFTALVPFVGPLVNAIFGSKIDAGLAEKIRALSNELSQLSNDKSNLKNLEWSIHVRLTDKQLELARKTIEKKLIPNPVHLEDVHTCLSRIQQILIQIKMFWESVSVMLETLKEETFANEHFIEDSEMKDIFLESITTAQKHWKVFGESCLYAKGIFSLQSKNAYKFLEISPSSLSPDEWKEHYNAVIVELNKISPDPFTPKARAAISNVVP</sequence>
<dbReference type="Proteomes" id="UP000515129">
    <property type="component" value="Chromosome 22"/>
</dbReference>
<dbReference type="KEGG" id="caua:113040506"/>
<dbReference type="AlphaFoldDB" id="A0A6P6J346"/>
<evidence type="ECO:0000313" key="2">
    <source>
        <dbReference type="Proteomes" id="UP000515129"/>
    </source>
</evidence>
<evidence type="ECO:0000256" key="1">
    <source>
        <dbReference type="SAM" id="Coils"/>
    </source>
</evidence>
<dbReference type="Gene3D" id="1.20.1170.10">
    <property type="match status" value="1"/>
</dbReference>
<name>A0A6P6J346_CARAU</name>
<organism evidence="2 3">
    <name type="scientific">Carassius auratus</name>
    <name type="common">Goldfish</name>
    <dbReference type="NCBI Taxonomy" id="7957"/>
    <lineage>
        <taxon>Eukaryota</taxon>
        <taxon>Metazoa</taxon>
        <taxon>Chordata</taxon>
        <taxon>Craniata</taxon>
        <taxon>Vertebrata</taxon>
        <taxon>Euteleostomi</taxon>
        <taxon>Actinopterygii</taxon>
        <taxon>Neopterygii</taxon>
        <taxon>Teleostei</taxon>
        <taxon>Ostariophysi</taxon>
        <taxon>Cypriniformes</taxon>
        <taxon>Cyprinidae</taxon>
        <taxon>Cyprininae</taxon>
        <taxon>Carassius</taxon>
    </lineage>
</organism>
<protein>
    <submittedName>
        <fullName evidence="3">Uncharacterized protein LOC113040506</fullName>
    </submittedName>
</protein>